<reference evidence="2" key="2">
    <citation type="submission" date="2020-05" db="UniProtKB">
        <authorList>
            <consortium name="EnsemblMetazoa"/>
        </authorList>
    </citation>
    <scope>IDENTIFICATION</scope>
    <source>
        <strain evidence="2">IAEA</strain>
    </source>
</reference>
<keyword evidence="1" id="KW-0812">Transmembrane</keyword>
<evidence type="ECO:0000256" key="1">
    <source>
        <dbReference type="SAM" id="Phobius"/>
    </source>
</evidence>
<sequence>MPFSADIVGLCHTISYRLLLVLLIGGLLSYALYSQLLIYSMANWSDFALLIKQEVNRVENDSSSKQVIVQESQQTLSSFLVKAYQQEDIDISGHPERFLQKADSTDASHIVKTSYHFPNQQTSRAIEEGGKGDRRLSTFDLKAFKRQILEQYFTCGCLPCGLVVRASGKQPEDPGSIPGVADP</sequence>
<dbReference type="Proteomes" id="UP000092445">
    <property type="component" value="Unassembled WGS sequence"/>
</dbReference>
<keyword evidence="1" id="KW-1133">Transmembrane helix</keyword>
<evidence type="ECO:0000313" key="2">
    <source>
        <dbReference type="EnsemblMetazoa" id="GPAI018420-PA"/>
    </source>
</evidence>
<accession>A0A1A9ZLK9</accession>
<keyword evidence="3" id="KW-1185">Reference proteome</keyword>
<proteinExistence type="predicted"/>
<protein>
    <submittedName>
        <fullName evidence="2">Uncharacterized protein</fullName>
    </submittedName>
</protein>
<name>A0A1A9ZLK9_GLOPL</name>
<keyword evidence="1" id="KW-0472">Membrane</keyword>
<dbReference type="VEuPathDB" id="VectorBase:GPAI018420"/>
<organism evidence="2 3">
    <name type="scientific">Glossina pallidipes</name>
    <name type="common">Tsetse fly</name>
    <dbReference type="NCBI Taxonomy" id="7398"/>
    <lineage>
        <taxon>Eukaryota</taxon>
        <taxon>Metazoa</taxon>
        <taxon>Ecdysozoa</taxon>
        <taxon>Arthropoda</taxon>
        <taxon>Hexapoda</taxon>
        <taxon>Insecta</taxon>
        <taxon>Pterygota</taxon>
        <taxon>Neoptera</taxon>
        <taxon>Endopterygota</taxon>
        <taxon>Diptera</taxon>
        <taxon>Brachycera</taxon>
        <taxon>Muscomorpha</taxon>
        <taxon>Hippoboscoidea</taxon>
        <taxon>Glossinidae</taxon>
        <taxon>Glossina</taxon>
    </lineage>
</organism>
<feature type="transmembrane region" description="Helical" evidence="1">
    <location>
        <begin position="14"/>
        <end position="33"/>
    </location>
</feature>
<reference evidence="3" key="1">
    <citation type="submission" date="2014-03" db="EMBL/GenBank/DDBJ databases">
        <authorList>
            <person name="Aksoy S."/>
            <person name="Warren W."/>
            <person name="Wilson R.K."/>
        </authorList>
    </citation>
    <scope>NUCLEOTIDE SEQUENCE [LARGE SCALE GENOMIC DNA]</scope>
    <source>
        <strain evidence="3">IAEA</strain>
    </source>
</reference>
<dbReference type="AlphaFoldDB" id="A0A1A9ZLK9"/>
<dbReference type="EnsemblMetazoa" id="GPAI018420-RA">
    <property type="protein sequence ID" value="GPAI018420-PA"/>
    <property type="gene ID" value="GPAI018420"/>
</dbReference>
<evidence type="ECO:0000313" key="3">
    <source>
        <dbReference type="Proteomes" id="UP000092445"/>
    </source>
</evidence>